<gene>
    <name evidence="7" type="ORF">GCM10009093_21900</name>
</gene>
<comment type="similarity">
    <text evidence="1">Belongs to the N(4)/N(6)-methyltransferase family.</text>
</comment>
<dbReference type="Gene3D" id="1.10.1020.10">
    <property type="entry name" value="Adenine-specific Methyltransferase, Domain 2"/>
    <property type="match status" value="1"/>
</dbReference>
<evidence type="ECO:0000256" key="6">
    <source>
        <dbReference type="ARBA" id="ARBA00047942"/>
    </source>
</evidence>
<dbReference type="PRINTS" id="PR00505">
    <property type="entry name" value="D12N6MTFRASE"/>
</dbReference>
<protein>
    <recommendedName>
        <fullName evidence="2">site-specific DNA-methyltransferase (adenine-specific)</fullName>
        <ecNumber evidence="2">2.1.1.72</ecNumber>
    </recommendedName>
</protein>
<dbReference type="Gene3D" id="3.40.50.150">
    <property type="entry name" value="Vaccinia Virus protein VP39"/>
    <property type="match status" value="1"/>
</dbReference>
<dbReference type="PANTHER" id="PTHR30481:SF4">
    <property type="entry name" value="SITE-SPECIFIC DNA-METHYLTRANSFERASE (ADENINE-SPECIFIC)"/>
    <property type="match status" value="1"/>
</dbReference>
<organism evidence="7 8">
    <name type="scientific">Brevundimonas terrae</name>
    <dbReference type="NCBI Taxonomy" id="363631"/>
    <lineage>
        <taxon>Bacteria</taxon>
        <taxon>Pseudomonadati</taxon>
        <taxon>Pseudomonadota</taxon>
        <taxon>Alphaproteobacteria</taxon>
        <taxon>Caulobacterales</taxon>
        <taxon>Caulobacteraceae</taxon>
        <taxon>Brevundimonas</taxon>
    </lineage>
</organism>
<dbReference type="EMBL" id="BAAAEJ010000007">
    <property type="protein sequence ID" value="GAA0394928.1"/>
    <property type="molecule type" value="Genomic_DNA"/>
</dbReference>
<dbReference type="InterPro" id="IPR029063">
    <property type="entry name" value="SAM-dependent_MTases_sf"/>
</dbReference>
<comment type="caution">
    <text evidence="7">The sequence shown here is derived from an EMBL/GenBank/DDBJ whole genome shotgun (WGS) entry which is preliminary data.</text>
</comment>
<dbReference type="EC" id="2.1.1.72" evidence="2"/>
<accession>A0ABN0YGL7</accession>
<dbReference type="GO" id="GO:0008168">
    <property type="term" value="F:methyltransferase activity"/>
    <property type="evidence" value="ECO:0007669"/>
    <property type="project" value="UniProtKB-KW"/>
</dbReference>
<dbReference type="Proteomes" id="UP001500791">
    <property type="component" value="Unassembled WGS sequence"/>
</dbReference>
<evidence type="ECO:0000313" key="8">
    <source>
        <dbReference type="Proteomes" id="UP001500791"/>
    </source>
</evidence>
<dbReference type="Pfam" id="PF02086">
    <property type="entry name" value="MethyltransfD12"/>
    <property type="match status" value="1"/>
</dbReference>
<evidence type="ECO:0000256" key="2">
    <source>
        <dbReference type="ARBA" id="ARBA00011900"/>
    </source>
</evidence>
<evidence type="ECO:0000256" key="3">
    <source>
        <dbReference type="ARBA" id="ARBA00022603"/>
    </source>
</evidence>
<proteinExistence type="inferred from homology"/>
<dbReference type="InterPro" id="IPR012327">
    <property type="entry name" value="MeTrfase_D12"/>
</dbReference>
<dbReference type="SUPFAM" id="SSF53335">
    <property type="entry name" value="S-adenosyl-L-methionine-dependent methyltransferases"/>
    <property type="match status" value="1"/>
</dbReference>
<name>A0ABN0YGL7_9CAUL</name>
<keyword evidence="3 7" id="KW-0489">Methyltransferase</keyword>
<keyword evidence="4" id="KW-0808">Transferase</keyword>
<evidence type="ECO:0000256" key="4">
    <source>
        <dbReference type="ARBA" id="ARBA00022679"/>
    </source>
</evidence>
<dbReference type="GO" id="GO:0032259">
    <property type="term" value="P:methylation"/>
    <property type="evidence" value="ECO:0007669"/>
    <property type="project" value="UniProtKB-KW"/>
</dbReference>
<evidence type="ECO:0000256" key="1">
    <source>
        <dbReference type="ARBA" id="ARBA00006594"/>
    </source>
</evidence>
<evidence type="ECO:0000256" key="5">
    <source>
        <dbReference type="ARBA" id="ARBA00022691"/>
    </source>
</evidence>
<dbReference type="InterPro" id="IPR023095">
    <property type="entry name" value="Ade_MeTrfase_dom_2"/>
</dbReference>
<keyword evidence="8" id="KW-1185">Reference proteome</keyword>
<reference evidence="7 8" key="1">
    <citation type="journal article" date="2019" name="Int. J. Syst. Evol. Microbiol.">
        <title>The Global Catalogue of Microorganisms (GCM) 10K type strain sequencing project: providing services to taxonomists for standard genome sequencing and annotation.</title>
        <authorList>
            <consortium name="The Broad Institute Genomics Platform"/>
            <consortium name="The Broad Institute Genome Sequencing Center for Infectious Disease"/>
            <person name="Wu L."/>
            <person name="Ma J."/>
        </authorList>
    </citation>
    <scope>NUCLEOTIDE SEQUENCE [LARGE SCALE GENOMIC DNA]</scope>
    <source>
        <strain evidence="7 8">JCM 13476</strain>
    </source>
</reference>
<sequence>MIEATPHDLYAEPFVGMGGVFFRRRSRPKCEIINDWSGELVNLFRCMRAHAGPLADLTAWTFSCRADFDQLKRADTSMMTDLQRAARFIQLQKMAFGGKVTGQAFGVNKDGKARYRSSQVTADLLAAGRRLEDVTIENLDWSAFIARYDREGALFYLDPPYFGCERDYGDGFGRDQFTRMAEQLAGLKGRFILSLNDRPEVREIFAAFDIEAVGTHYGIAGKGAQAAREVIITGGA</sequence>
<dbReference type="PANTHER" id="PTHR30481">
    <property type="entry name" value="DNA ADENINE METHYLASE"/>
    <property type="match status" value="1"/>
</dbReference>
<comment type="catalytic activity">
    <reaction evidence="6">
        <text>a 2'-deoxyadenosine in DNA + S-adenosyl-L-methionine = an N(6)-methyl-2'-deoxyadenosine in DNA + S-adenosyl-L-homocysteine + H(+)</text>
        <dbReference type="Rhea" id="RHEA:15197"/>
        <dbReference type="Rhea" id="RHEA-COMP:12418"/>
        <dbReference type="Rhea" id="RHEA-COMP:12419"/>
        <dbReference type="ChEBI" id="CHEBI:15378"/>
        <dbReference type="ChEBI" id="CHEBI:57856"/>
        <dbReference type="ChEBI" id="CHEBI:59789"/>
        <dbReference type="ChEBI" id="CHEBI:90615"/>
        <dbReference type="ChEBI" id="CHEBI:90616"/>
        <dbReference type="EC" id="2.1.1.72"/>
    </reaction>
</comment>
<keyword evidence="5" id="KW-0949">S-adenosyl-L-methionine</keyword>
<evidence type="ECO:0000313" key="7">
    <source>
        <dbReference type="EMBL" id="GAA0394928.1"/>
    </source>
</evidence>